<dbReference type="InterPro" id="IPR035100">
    <property type="entry name" value="TF_IIS-typ"/>
</dbReference>
<dbReference type="HOGENOM" id="CLU_037637_2_1_1"/>
<protein>
    <recommendedName>
        <fullName evidence="12">TFIIS N-terminal domain-containing protein</fullName>
    </recommendedName>
</protein>
<dbReference type="PROSITE" id="PS51321">
    <property type="entry name" value="TFIIS_CENTRAL"/>
    <property type="match status" value="1"/>
</dbReference>
<dbReference type="PANTHER" id="PTHR11477:SF0">
    <property type="entry name" value="IP08861P-RELATED"/>
    <property type="match status" value="1"/>
</dbReference>
<evidence type="ECO:0000256" key="2">
    <source>
        <dbReference type="ARBA" id="ARBA00022723"/>
    </source>
</evidence>
<dbReference type="SUPFAM" id="SSF47676">
    <property type="entry name" value="Conserved domain common to transcription factors TFIIS, elongin A, CRSP70"/>
    <property type="match status" value="1"/>
</dbReference>
<dbReference type="InterPro" id="IPR003617">
    <property type="entry name" value="TFIIS/CRSP70_N_sub"/>
</dbReference>
<dbReference type="eggNOG" id="KOG1105">
    <property type="taxonomic scope" value="Eukaryota"/>
</dbReference>
<proteinExistence type="predicted"/>
<dbReference type="InterPro" id="IPR035441">
    <property type="entry name" value="TFIIS/LEDGF_dom_sf"/>
</dbReference>
<dbReference type="PhylomeDB" id="T1IH43"/>
<organism evidence="10 11">
    <name type="scientific">Strigamia maritima</name>
    <name type="common">European centipede</name>
    <name type="synonym">Geophilus maritimus</name>
    <dbReference type="NCBI Taxonomy" id="126957"/>
    <lineage>
        <taxon>Eukaryota</taxon>
        <taxon>Metazoa</taxon>
        <taxon>Ecdysozoa</taxon>
        <taxon>Arthropoda</taxon>
        <taxon>Myriapoda</taxon>
        <taxon>Chilopoda</taxon>
        <taxon>Pleurostigmophora</taxon>
        <taxon>Geophilomorpha</taxon>
        <taxon>Linotaeniidae</taxon>
        <taxon>Strigamia</taxon>
    </lineage>
</organism>
<dbReference type="Pfam" id="PF07500">
    <property type="entry name" value="TFIIS_M"/>
    <property type="match status" value="1"/>
</dbReference>
<evidence type="ECO:0000256" key="5">
    <source>
        <dbReference type="ARBA" id="ARBA00023242"/>
    </source>
</evidence>
<keyword evidence="3" id="KW-0863">Zinc-finger</keyword>
<evidence type="ECO:0000313" key="10">
    <source>
        <dbReference type="EnsemblMetazoa" id="SMAR000148-PA"/>
    </source>
</evidence>
<dbReference type="AlphaFoldDB" id="T1IH43"/>
<dbReference type="STRING" id="126957.T1IH43"/>
<dbReference type="PANTHER" id="PTHR11477">
    <property type="entry name" value="TRANSCRIPTION FACTOR S-II ZINC FINGER DOMAIN-CONTAINING PROTEIN"/>
    <property type="match status" value="1"/>
</dbReference>
<keyword evidence="11" id="KW-1185">Reference proteome</keyword>
<feature type="region of interest" description="Disordered" evidence="7">
    <location>
        <begin position="78"/>
        <end position="104"/>
    </location>
</feature>
<dbReference type="Pfam" id="PF08711">
    <property type="entry name" value="Med26"/>
    <property type="match status" value="1"/>
</dbReference>
<dbReference type="EMBL" id="JH429688">
    <property type="status" value="NOT_ANNOTATED_CDS"/>
    <property type="molecule type" value="Genomic_DNA"/>
</dbReference>
<dbReference type="SMART" id="SM00510">
    <property type="entry name" value="TFS2M"/>
    <property type="match status" value="1"/>
</dbReference>
<keyword evidence="4" id="KW-0862">Zinc</keyword>
<sequence>MSAEQVSEIVKKLDKMVSADGSGQDQALDLLNTLTGLSIAQTVLRKTKIRKTLNALSKSSKDGEVIKLVKQLIKNWKQKRVPADNSSSNSTKNPVPAHCNPIPDNVSVPPPVSISTESPTKSQIADIVSVSPPVSIPDAPSAVKVDSTSQPASINDRSAVRSKSRALLSVALKGVAMPDGSADPDELAGRIEDCVFNKLRNTDMKYRNRIRSLIFNFKDPKNPCLRENVLLGQISVEKIGVMTTHEMASAEMKDLRESFY</sequence>
<dbReference type="Gene3D" id="1.20.930.10">
    <property type="entry name" value="Conserved domain common to transcription factors TFIIS, elongin A, CRSP70"/>
    <property type="match status" value="1"/>
</dbReference>
<evidence type="ECO:0000256" key="7">
    <source>
        <dbReference type="SAM" id="MobiDB-lite"/>
    </source>
</evidence>
<evidence type="ECO:0000259" key="9">
    <source>
        <dbReference type="PROSITE" id="PS51321"/>
    </source>
</evidence>
<dbReference type="EnsemblMetazoa" id="SMAR000148-RA">
    <property type="protein sequence ID" value="SMAR000148-PA"/>
    <property type="gene ID" value="SMAR000148"/>
</dbReference>
<dbReference type="GO" id="GO:0006351">
    <property type="term" value="P:DNA-templated transcription"/>
    <property type="evidence" value="ECO:0007669"/>
    <property type="project" value="InterPro"/>
</dbReference>
<evidence type="ECO:0000256" key="4">
    <source>
        <dbReference type="ARBA" id="ARBA00022833"/>
    </source>
</evidence>
<dbReference type="CDD" id="cd00183">
    <property type="entry name" value="TFIIS_I"/>
    <property type="match status" value="1"/>
</dbReference>
<keyword evidence="2" id="KW-0479">Metal-binding</keyword>
<dbReference type="GO" id="GO:0008270">
    <property type="term" value="F:zinc ion binding"/>
    <property type="evidence" value="ECO:0007669"/>
    <property type="project" value="UniProtKB-KW"/>
</dbReference>
<dbReference type="Proteomes" id="UP000014500">
    <property type="component" value="Unassembled WGS sequence"/>
</dbReference>
<dbReference type="PIRSF" id="PIRSF006704">
    <property type="entry name" value="TF_IIS"/>
    <property type="match status" value="1"/>
</dbReference>
<accession>T1IH43</accession>
<feature type="compositionally biased region" description="Polar residues" evidence="7">
    <location>
        <begin position="84"/>
        <end position="93"/>
    </location>
</feature>
<dbReference type="SUPFAM" id="SSF46942">
    <property type="entry name" value="Elongation factor TFIIS domain 2"/>
    <property type="match status" value="1"/>
</dbReference>
<dbReference type="InterPro" id="IPR036575">
    <property type="entry name" value="TFIIS_cen_dom_sf"/>
</dbReference>
<dbReference type="Gene3D" id="1.10.472.30">
    <property type="entry name" value="Transcription elongation factor S-II, central domain"/>
    <property type="match status" value="1"/>
</dbReference>
<evidence type="ECO:0000256" key="1">
    <source>
        <dbReference type="ARBA" id="ARBA00004123"/>
    </source>
</evidence>
<comment type="subcellular location">
    <subcellularLocation>
        <location evidence="1 6">Nucleus</location>
    </subcellularLocation>
</comment>
<keyword evidence="5 6" id="KW-0539">Nucleus</keyword>
<evidence type="ECO:0000259" key="8">
    <source>
        <dbReference type="PROSITE" id="PS51319"/>
    </source>
</evidence>
<evidence type="ECO:0000313" key="11">
    <source>
        <dbReference type="Proteomes" id="UP000014500"/>
    </source>
</evidence>
<dbReference type="GO" id="GO:0005634">
    <property type="term" value="C:nucleus"/>
    <property type="evidence" value="ECO:0007669"/>
    <property type="project" value="UniProtKB-SubCell"/>
</dbReference>
<reference evidence="10" key="2">
    <citation type="submission" date="2015-02" db="UniProtKB">
        <authorList>
            <consortium name="EnsemblMetazoa"/>
        </authorList>
    </citation>
    <scope>IDENTIFICATION</scope>
</reference>
<evidence type="ECO:0000256" key="3">
    <source>
        <dbReference type="ARBA" id="ARBA00022771"/>
    </source>
</evidence>
<evidence type="ECO:0000256" key="6">
    <source>
        <dbReference type="PROSITE-ProRule" id="PRU00649"/>
    </source>
</evidence>
<dbReference type="OMA" id="KMGEMPD"/>
<feature type="domain" description="TFIIS N-terminal" evidence="8">
    <location>
        <begin position="4"/>
        <end position="83"/>
    </location>
</feature>
<name>T1IH43_STRMM</name>
<evidence type="ECO:0008006" key="12">
    <source>
        <dbReference type="Google" id="ProtNLM"/>
    </source>
</evidence>
<feature type="domain" description="TFIIS central" evidence="9">
    <location>
        <begin position="160"/>
        <end position="260"/>
    </location>
</feature>
<dbReference type="InterPro" id="IPR003618">
    <property type="entry name" value="TFIIS_cen_dom"/>
</dbReference>
<dbReference type="SMART" id="SM00509">
    <property type="entry name" value="TFS2N"/>
    <property type="match status" value="1"/>
</dbReference>
<dbReference type="InterPro" id="IPR017923">
    <property type="entry name" value="TFIIS_N"/>
</dbReference>
<reference evidence="11" key="1">
    <citation type="submission" date="2011-05" db="EMBL/GenBank/DDBJ databases">
        <authorList>
            <person name="Richards S.R."/>
            <person name="Qu J."/>
            <person name="Jiang H."/>
            <person name="Jhangiani S.N."/>
            <person name="Agravi P."/>
            <person name="Goodspeed R."/>
            <person name="Gross S."/>
            <person name="Mandapat C."/>
            <person name="Jackson L."/>
            <person name="Mathew T."/>
            <person name="Pu L."/>
            <person name="Thornton R."/>
            <person name="Saada N."/>
            <person name="Wilczek-Boney K.B."/>
            <person name="Lee S."/>
            <person name="Kovar C."/>
            <person name="Wu Y."/>
            <person name="Scherer S.E."/>
            <person name="Worley K.C."/>
            <person name="Muzny D.M."/>
            <person name="Gibbs R."/>
        </authorList>
    </citation>
    <scope>NUCLEOTIDE SEQUENCE</scope>
    <source>
        <strain evidence="11">Brora</strain>
    </source>
</reference>
<dbReference type="PROSITE" id="PS51319">
    <property type="entry name" value="TFIIS_N"/>
    <property type="match status" value="1"/>
</dbReference>